<dbReference type="SUPFAM" id="SSF53067">
    <property type="entry name" value="Actin-like ATPase domain"/>
    <property type="match status" value="1"/>
</dbReference>
<dbReference type="Pfam" id="PF00480">
    <property type="entry name" value="ROK"/>
    <property type="match status" value="1"/>
</dbReference>
<name>A0A9D6LSI0_9BACT</name>
<protein>
    <submittedName>
        <fullName evidence="2">ROK family protein</fullName>
    </submittedName>
</protein>
<dbReference type="PROSITE" id="PS01125">
    <property type="entry name" value="ROK"/>
    <property type="match status" value="1"/>
</dbReference>
<dbReference type="AlphaFoldDB" id="A0A9D6LSI0"/>
<reference evidence="2" key="1">
    <citation type="submission" date="2020-07" db="EMBL/GenBank/DDBJ databases">
        <title>Huge and variable diversity of episymbiotic CPR bacteria and DPANN archaea in groundwater ecosystems.</title>
        <authorList>
            <person name="He C.Y."/>
            <person name="Keren R."/>
            <person name="Whittaker M."/>
            <person name="Farag I.F."/>
            <person name="Doudna J."/>
            <person name="Cate J.H.D."/>
            <person name="Banfield J.F."/>
        </authorList>
    </citation>
    <scope>NUCLEOTIDE SEQUENCE</scope>
    <source>
        <strain evidence="2">NC_groundwater_972_Pr1_S-0.2um_49_27</strain>
    </source>
</reference>
<dbReference type="EMBL" id="JACQCQ010000013">
    <property type="protein sequence ID" value="MBI3627912.1"/>
    <property type="molecule type" value="Genomic_DNA"/>
</dbReference>
<dbReference type="InterPro" id="IPR000600">
    <property type="entry name" value="ROK"/>
</dbReference>
<dbReference type="CDD" id="cd23763">
    <property type="entry name" value="ASKHA_ATPase_ROK"/>
    <property type="match status" value="1"/>
</dbReference>
<dbReference type="PANTHER" id="PTHR18964">
    <property type="entry name" value="ROK (REPRESSOR, ORF, KINASE) FAMILY"/>
    <property type="match status" value="1"/>
</dbReference>
<dbReference type="Proteomes" id="UP000808388">
    <property type="component" value="Unassembled WGS sequence"/>
</dbReference>
<evidence type="ECO:0000313" key="2">
    <source>
        <dbReference type="EMBL" id="MBI3627912.1"/>
    </source>
</evidence>
<evidence type="ECO:0000256" key="1">
    <source>
        <dbReference type="ARBA" id="ARBA00006479"/>
    </source>
</evidence>
<dbReference type="PANTHER" id="PTHR18964:SF149">
    <property type="entry name" value="BIFUNCTIONAL UDP-N-ACETYLGLUCOSAMINE 2-EPIMERASE_N-ACETYLMANNOSAMINE KINASE"/>
    <property type="match status" value="1"/>
</dbReference>
<organism evidence="2 3">
    <name type="scientific">Candidatus Sungiibacteriota bacterium</name>
    <dbReference type="NCBI Taxonomy" id="2750080"/>
    <lineage>
        <taxon>Bacteria</taxon>
        <taxon>Candidatus Sungiibacteriota</taxon>
    </lineage>
</organism>
<dbReference type="Gene3D" id="3.30.420.40">
    <property type="match status" value="3"/>
</dbReference>
<proteinExistence type="inferred from homology"/>
<dbReference type="InterPro" id="IPR043129">
    <property type="entry name" value="ATPase_NBD"/>
</dbReference>
<gene>
    <name evidence="2" type="ORF">HY220_04205</name>
</gene>
<dbReference type="InterPro" id="IPR049874">
    <property type="entry name" value="ROK_cs"/>
</dbReference>
<comment type="similarity">
    <text evidence="1">Belongs to the ROK (NagC/XylR) family.</text>
</comment>
<evidence type="ECO:0000313" key="3">
    <source>
        <dbReference type="Proteomes" id="UP000808388"/>
    </source>
</evidence>
<comment type="caution">
    <text evidence="2">The sequence shown here is derived from an EMBL/GenBank/DDBJ whole genome shotgun (WGS) entry which is preliminary data.</text>
</comment>
<accession>A0A9D6LSI0</accession>
<sequence length="245" mass="25871">MYLGIDIGATWIRSVVLRGFLSQNFQAKKIQTPKSLAELKKSLSDIAKDFEGTKIGLSLAGFVPEGGLIIEEAPNISFLNHQSAADLLPDFSGEIRADNDARCFLSAEMAWGAARGFKDAVGVVVGTGIGGAVWKNGTFYVGDDGRAGEIGHWKKGAIEWEELARQEFAIAGDASNAYAGVISEAIHKFHPQAVVIGGGPIAAGKYDLEVLQKKVADRLGDIVPQIAFGALGDAAQAIGAALLFR</sequence>